<accession>A0A6V7NHM0</accession>
<reference evidence="2" key="1">
    <citation type="submission" date="2020-07" db="EMBL/GenBank/DDBJ databases">
        <authorList>
            <person name="Lin J."/>
        </authorList>
    </citation>
    <scope>NUCLEOTIDE SEQUENCE</scope>
</reference>
<dbReference type="InterPro" id="IPR013103">
    <property type="entry name" value="RVT_2"/>
</dbReference>
<evidence type="ECO:0000259" key="1">
    <source>
        <dbReference type="Pfam" id="PF07727"/>
    </source>
</evidence>
<sequence>MLVRVAPYKPALQRWPSRYIFAVRDWAPKWITNAGWRAVMAEKFDALLTNATWDLVPPPSINLIECKWVYKVKQKADGSLERLKARLVAHGYKQQRGVDFDETFSPVVKATTIRTILSVALSSSWSLRQLDVKNVFLHGTLSKEVYMAQLPDFVDPSLPHHICRLR</sequence>
<dbReference type="EMBL" id="LR862138">
    <property type="protein sequence ID" value="CAD1818092.1"/>
    <property type="molecule type" value="Genomic_DNA"/>
</dbReference>
<evidence type="ECO:0000313" key="2">
    <source>
        <dbReference type="EMBL" id="CAD1818092.1"/>
    </source>
</evidence>
<dbReference type="Pfam" id="PF07727">
    <property type="entry name" value="RVT_2"/>
    <property type="match status" value="1"/>
</dbReference>
<feature type="domain" description="Reverse transcriptase Ty1/copia-type" evidence="1">
    <location>
        <begin position="50"/>
        <end position="165"/>
    </location>
</feature>
<organism evidence="2">
    <name type="scientific">Ananas comosus var. bracteatus</name>
    <name type="common">red pineapple</name>
    <dbReference type="NCBI Taxonomy" id="296719"/>
    <lineage>
        <taxon>Eukaryota</taxon>
        <taxon>Viridiplantae</taxon>
        <taxon>Streptophyta</taxon>
        <taxon>Embryophyta</taxon>
        <taxon>Tracheophyta</taxon>
        <taxon>Spermatophyta</taxon>
        <taxon>Magnoliopsida</taxon>
        <taxon>Liliopsida</taxon>
        <taxon>Poales</taxon>
        <taxon>Bromeliaceae</taxon>
        <taxon>Bromelioideae</taxon>
        <taxon>Ananas</taxon>
    </lineage>
</organism>
<proteinExistence type="predicted"/>
<protein>
    <recommendedName>
        <fullName evidence="1">Reverse transcriptase Ty1/copia-type domain-containing protein</fullName>
    </recommendedName>
</protein>
<gene>
    <name evidence="2" type="ORF">CB5_LOCUS1303</name>
</gene>
<name>A0A6V7NHM0_ANACO</name>
<dbReference type="AlphaFoldDB" id="A0A6V7NHM0"/>